<organism evidence="2 3">
    <name type="scientific">Acer saccharum</name>
    <name type="common">Sugar maple</name>
    <dbReference type="NCBI Taxonomy" id="4024"/>
    <lineage>
        <taxon>Eukaryota</taxon>
        <taxon>Viridiplantae</taxon>
        <taxon>Streptophyta</taxon>
        <taxon>Embryophyta</taxon>
        <taxon>Tracheophyta</taxon>
        <taxon>Spermatophyta</taxon>
        <taxon>Magnoliopsida</taxon>
        <taxon>eudicotyledons</taxon>
        <taxon>Gunneridae</taxon>
        <taxon>Pentapetalae</taxon>
        <taxon>rosids</taxon>
        <taxon>malvids</taxon>
        <taxon>Sapindales</taxon>
        <taxon>Sapindaceae</taxon>
        <taxon>Hippocastanoideae</taxon>
        <taxon>Acereae</taxon>
        <taxon>Acer</taxon>
    </lineage>
</organism>
<accession>A0AA39S7G3</accession>
<feature type="domain" description="DUF4283" evidence="1">
    <location>
        <begin position="28"/>
        <end position="102"/>
    </location>
</feature>
<reference evidence="2" key="1">
    <citation type="journal article" date="2022" name="Plant J.">
        <title>Strategies of tolerance reflected in two North American maple genomes.</title>
        <authorList>
            <person name="McEvoy S.L."/>
            <person name="Sezen U.U."/>
            <person name="Trouern-Trend A."/>
            <person name="McMahon S.M."/>
            <person name="Schaberg P.G."/>
            <person name="Yang J."/>
            <person name="Wegrzyn J.L."/>
            <person name="Swenson N.G."/>
        </authorList>
    </citation>
    <scope>NUCLEOTIDE SEQUENCE</scope>
    <source>
        <strain evidence="2">NS2018</strain>
    </source>
</reference>
<reference evidence="2" key="2">
    <citation type="submission" date="2023-06" db="EMBL/GenBank/DDBJ databases">
        <authorList>
            <person name="Swenson N.G."/>
            <person name="Wegrzyn J.L."/>
            <person name="Mcevoy S.L."/>
        </authorList>
    </citation>
    <scope>NUCLEOTIDE SEQUENCE</scope>
    <source>
        <strain evidence="2">NS2018</strain>
        <tissue evidence="2">Leaf</tissue>
    </source>
</reference>
<name>A0AA39S7G3_ACESA</name>
<dbReference type="AlphaFoldDB" id="A0AA39S7G3"/>
<sequence length="131" mass="14918">MLCSALSIREKERPIGTLDNNLKVKGESVLSLCLVGKILTTKAVNKDAFINVMTSIWRTREEVDIEALEGNVFAFHFKNSEDRKRIQSGGPWSFDRALIALEEPTGAGILRKWYLISWKYGSKYIMFLSFV</sequence>
<dbReference type="Proteomes" id="UP001168877">
    <property type="component" value="Unassembled WGS sequence"/>
</dbReference>
<evidence type="ECO:0000313" key="3">
    <source>
        <dbReference type="Proteomes" id="UP001168877"/>
    </source>
</evidence>
<dbReference type="InterPro" id="IPR025558">
    <property type="entry name" value="DUF4283"/>
</dbReference>
<dbReference type="Pfam" id="PF14111">
    <property type="entry name" value="DUF4283"/>
    <property type="match status" value="1"/>
</dbReference>
<proteinExistence type="predicted"/>
<protein>
    <recommendedName>
        <fullName evidence="1">DUF4283 domain-containing protein</fullName>
    </recommendedName>
</protein>
<evidence type="ECO:0000313" key="2">
    <source>
        <dbReference type="EMBL" id="KAK0589012.1"/>
    </source>
</evidence>
<comment type="caution">
    <text evidence="2">The sequence shown here is derived from an EMBL/GenBank/DDBJ whole genome shotgun (WGS) entry which is preliminary data.</text>
</comment>
<gene>
    <name evidence="2" type="ORF">LWI29_008492</name>
</gene>
<evidence type="ECO:0000259" key="1">
    <source>
        <dbReference type="Pfam" id="PF14111"/>
    </source>
</evidence>
<dbReference type="EMBL" id="JAUESC010000381">
    <property type="protein sequence ID" value="KAK0589012.1"/>
    <property type="molecule type" value="Genomic_DNA"/>
</dbReference>
<keyword evidence="3" id="KW-1185">Reference proteome</keyword>